<dbReference type="EMBL" id="JBHUKU010000009">
    <property type="protein sequence ID" value="MFD2460914.1"/>
    <property type="molecule type" value="Genomic_DNA"/>
</dbReference>
<dbReference type="Gene3D" id="2.40.50.90">
    <property type="match status" value="1"/>
</dbReference>
<keyword evidence="2" id="KW-1185">Reference proteome</keyword>
<reference evidence="2" key="1">
    <citation type="journal article" date="2019" name="Int. J. Syst. Evol. Microbiol.">
        <title>The Global Catalogue of Microorganisms (GCM) 10K type strain sequencing project: providing services to taxonomists for standard genome sequencing and annotation.</title>
        <authorList>
            <consortium name="The Broad Institute Genomics Platform"/>
            <consortium name="The Broad Institute Genome Sequencing Center for Infectious Disease"/>
            <person name="Wu L."/>
            <person name="Ma J."/>
        </authorList>
    </citation>
    <scope>NUCLEOTIDE SEQUENCE [LARGE SCALE GENOMIC DNA]</scope>
    <source>
        <strain evidence="2">CGMCC 4.7643</strain>
    </source>
</reference>
<organism evidence="1 2">
    <name type="scientific">Amycolatopsis samaneae</name>
    <dbReference type="NCBI Taxonomy" id="664691"/>
    <lineage>
        <taxon>Bacteria</taxon>
        <taxon>Bacillati</taxon>
        <taxon>Actinomycetota</taxon>
        <taxon>Actinomycetes</taxon>
        <taxon>Pseudonocardiales</taxon>
        <taxon>Pseudonocardiaceae</taxon>
        <taxon>Amycolatopsis</taxon>
    </lineage>
</organism>
<protein>
    <submittedName>
        <fullName evidence="1">Nuclease</fullName>
    </submittedName>
</protein>
<name>A0ABW5GJC1_9PSEU</name>
<dbReference type="RefSeq" id="WP_345394687.1">
    <property type="nucleotide sequence ID" value="NZ_BAABHG010000006.1"/>
</dbReference>
<dbReference type="InterPro" id="IPR035437">
    <property type="entry name" value="SNase_OB-fold_sf"/>
</dbReference>
<gene>
    <name evidence="1" type="ORF">ACFSYJ_20065</name>
</gene>
<accession>A0ABW5GJC1</accession>
<comment type="caution">
    <text evidence="1">The sequence shown here is derived from an EMBL/GenBank/DDBJ whole genome shotgun (WGS) entry which is preliminary data.</text>
</comment>
<sequence length="290" mass="31991">MPMTLIKGTFQIVGASPDGDSVRFYPDDPQATKKAGLKVRLNSRGGMQLRLDAIDALETHYRPQGHGEELHQPADLANAASARLLALLGFTKAERDERGVVTRAVPPKVTGHILTRFADKYGRAVAFAFPGQRPGRSTDLSDVHFDVKTLRNSANFKLTAEGLVYPTFYSKLYPDLRQALSDAAVAARESGSGAWAHDVTNAGFRLRSRKQLTDDVVILPKLFRRLVDYLSLDESGGVSLAGFPHYLSTRNDRLFTIPDGHATEFETLVSVRRQTLQLTVEPERIVFAEA</sequence>
<proteinExistence type="predicted"/>
<evidence type="ECO:0000313" key="1">
    <source>
        <dbReference type="EMBL" id="MFD2460914.1"/>
    </source>
</evidence>
<dbReference type="Proteomes" id="UP001597419">
    <property type="component" value="Unassembled WGS sequence"/>
</dbReference>
<evidence type="ECO:0000313" key="2">
    <source>
        <dbReference type="Proteomes" id="UP001597419"/>
    </source>
</evidence>